<dbReference type="AlphaFoldDB" id="A0A4C1UQY6"/>
<comment type="caution">
    <text evidence="2">The sequence shown here is derived from an EMBL/GenBank/DDBJ whole genome shotgun (WGS) entry which is preliminary data.</text>
</comment>
<accession>A0A4C1UQY6</accession>
<evidence type="ECO:0000313" key="2">
    <source>
        <dbReference type="EMBL" id="GBP28392.1"/>
    </source>
</evidence>
<name>A0A4C1UQY6_EUMVA</name>
<dbReference type="OrthoDB" id="10017160at2759"/>
<feature type="region of interest" description="Disordered" evidence="1">
    <location>
        <begin position="160"/>
        <end position="191"/>
    </location>
</feature>
<evidence type="ECO:0000256" key="1">
    <source>
        <dbReference type="SAM" id="MobiDB-lite"/>
    </source>
</evidence>
<proteinExistence type="predicted"/>
<gene>
    <name evidence="2" type="ORF">EVAR_102965_1</name>
</gene>
<dbReference type="EMBL" id="BGZK01000206">
    <property type="protein sequence ID" value="GBP28392.1"/>
    <property type="molecule type" value="Genomic_DNA"/>
</dbReference>
<evidence type="ECO:0000313" key="3">
    <source>
        <dbReference type="Proteomes" id="UP000299102"/>
    </source>
</evidence>
<keyword evidence="3" id="KW-1185">Reference proteome</keyword>
<sequence>MLGVSPREKYETKKDNPIKTHFSNASCCHSVGWPPAMGTDSLLVKQPTLTTGGLGSSVVEIKGEWEECYNRLWLAFHVEASSLATVYQRGRTNLTDDLPEGLPSTATTEDNINAVRLMMDTDKRVTYQQIRTSFGIGVNLNCFKTTSYTGHDSRLADQASQVDERLRRSTNGAQTSVPFKESARDGRARRRRVDRRRKCSVDWRTAFAVVL</sequence>
<organism evidence="2 3">
    <name type="scientific">Eumeta variegata</name>
    <name type="common">Bagworm moth</name>
    <name type="synonym">Eumeta japonica</name>
    <dbReference type="NCBI Taxonomy" id="151549"/>
    <lineage>
        <taxon>Eukaryota</taxon>
        <taxon>Metazoa</taxon>
        <taxon>Ecdysozoa</taxon>
        <taxon>Arthropoda</taxon>
        <taxon>Hexapoda</taxon>
        <taxon>Insecta</taxon>
        <taxon>Pterygota</taxon>
        <taxon>Neoptera</taxon>
        <taxon>Endopterygota</taxon>
        <taxon>Lepidoptera</taxon>
        <taxon>Glossata</taxon>
        <taxon>Ditrysia</taxon>
        <taxon>Tineoidea</taxon>
        <taxon>Psychidae</taxon>
        <taxon>Oiketicinae</taxon>
        <taxon>Eumeta</taxon>
    </lineage>
</organism>
<protein>
    <recommendedName>
        <fullName evidence="4">Mos1 transposase HTH domain-containing protein</fullName>
    </recommendedName>
</protein>
<evidence type="ECO:0008006" key="4">
    <source>
        <dbReference type="Google" id="ProtNLM"/>
    </source>
</evidence>
<dbReference type="Proteomes" id="UP000299102">
    <property type="component" value="Unassembled WGS sequence"/>
</dbReference>
<reference evidence="2 3" key="1">
    <citation type="journal article" date="2019" name="Commun. Biol.">
        <title>The bagworm genome reveals a unique fibroin gene that provides high tensile strength.</title>
        <authorList>
            <person name="Kono N."/>
            <person name="Nakamura H."/>
            <person name="Ohtoshi R."/>
            <person name="Tomita M."/>
            <person name="Numata K."/>
            <person name="Arakawa K."/>
        </authorList>
    </citation>
    <scope>NUCLEOTIDE SEQUENCE [LARGE SCALE GENOMIC DNA]</scope>
</reference>